<evidence type="ECO:0000313" key="2">
    <source>
        <dbReference type="Proteomes" id="UP000326757"/>
    </source>
</evidence>
<gene>
    <name evidence="1" type="ORF">EYC80_010037</name>
</gene>
<organism evidence="1 2">
    <name type="scientific">Monilinia laxa</name>
    <name type="common">Brown rot fungus</name>
    <name type="synonym">Sclerotinia laxa</name>
    <dbReference type="NCBI Taxonomy" id="61186"/>
    <lineage>
        <taxon>Eukaryota</taxon>
        <taxon>Fungi</taxon>
        <taxon>Dikarya</taxon>
        <taxon>Ascomycota</taxon>
        <taxon>Pezizomycotina</taxon>
        <taxon>Leotiomycetes</taxon>
        <taxon>Helotiales</taxon>
        <taxon>Sclerotiniaceae</taxon>
        <taxon>Monilinia</taxon>
    </lineage>
</organism>
<proteinExistence type="predicted"/>
<accession>A0A5N6JRE9</accession>
<comment type="caution">
    <text evidence="1">The sequence shown here is derived from an EMBL/GenBank/DDBJ whole genome shotgun (WGS) entry which is preliminary data.</text>
</comment>
<dbReference type="Proteomes" id="UP000326757">
    <property type="component" value="Unassembled WGS sequence"/>
</dbReference>
<evidence type="ECO:0000313" key="1">
    <source>
        <dbReference type="EMBL" id="KAB8291356.1"/>
    </source>
</evidence>
<keyword evidence="2" id="KW-1185">Reference proteome</keyword>
<name>A0A5N6JRE9_MONLA</name>
<reference evidence="1 2" key="1">
    <citation type="submission" date="2019-06" db="EMBL/GenBank/DDBJ databases">
        <title>Genome Sequence of the Brown Rot Fungal Pathogen Monilinia laxa.</title>
        <authorList>
            <person name="De Miccolis Angelini R.M."/>
            <person name="Landi L."/>
            <person name="Abate D."/>
            <person name="Pollastro S."/>
            <person name="Romanazzi G."/>
            <person name="Faretra F."/>
        </authorList>
    </citation>
    <scope>NUCLEOTIDE SEQUENCE [LARGE SCALE GENOMIC DNA]</scope>
    <source>
        <strain evidence="1 2">Mlax316</strain>
    </source>
</reference>
<dbReference type="EMBL" id="VIGI01000015">
    <property type="protein sequence ID" value="KAB8291356.1"/>
    <property type="molecule type" value="Genomic_DNA"/>
</dbReference>
<protein>
    <submittedName>
        <fullName evidence="1">Uncharacterized protein</fullName>
    </submittedName>
</protein>
<sequence length="137" mass="15301">MNGVLLAMKDSETVDALVIGWEILGRVEMIVLMLLDLDISTWEVVRLELEDVEFPLGDSDGTTTDAEDTLIELVVRIDNLFDELELVEPTFTGEEDKAVDALLKVFGSEELNLLVVIVLDTAETTGERTRLEDDIDF</sequence>
<dbReference type="AlphaFoldDB" id="A0A5N6JRE9"/>